<sequence>MRTPGGRGRCGGRRETRLRSRWEVSRCPSLVGLNREAGSSSCPFGQTCLQSCYCFPQCTRGCIPLRRLFSAGGQTIKLKKLPAASSRACIPETAGTRCGQRLVPSQLEQPSAEIKPFVCGT</sequence>
<accession>A0AC59ZJA6</accession>
<evidence type="ECO:0000313" key="1">
    <source>
        <dbReference type="EMBL" id="CAN0438788.1"/>
    </source>
</evidence>
<reference evidence="1" key="2">
    <citation type="submission" date="2025-03" db="EMBL/GenBank/DDBJ databases">
        <authorList>
            <consortium name="ELIXIR-Norway"/>
            <consortium name="Elixir Norway"/>
        </authorList>
    </citation>
    <scope>NUCLEOTIDE SEQUENCE</scope>
</reference>
<reference evidence="1" key="1">
    <citation type="submission" date="2023-05" db="EMBL/GenBank/DDBJ databases">
        <authorList>
            <consortium name="ELIXIR-Norway"/>
        </authorList>
    </citation>
    <scope>NUCLEOTIDE SEQUENCE</scope>
</reference>
<evidence type="ECO:0000313" key="2">
    <source>
        <dbReference type="Proteomes" id="UP001162501"/>
    </source>
</evidence>
<dbReference type="EMBL" id="OX596087">
    <property type="protein sequence ID" value="CAN0438788.1"/>
    <property type="molecule type" value="Genomic_DNA"/>
</dbReference>
<protein>
    <submittedName>
        <fullName evidence="1">Uncharacterized protein</fullName>
    </submittedName>
</protein>
<name>A0AC59ZJA6_RANTA</name>
<organism evidence="1 2">
    <name type="scientific">Rangifer tarandus platyrhynchus</name>
    <name type="common">Svalbard reindeer</name>
    <dbReference type="NCBI Taxonomy" id="3082113"/>
    <lineage>
        <taxon>Eukaryota</taxon>
        <taxon>Metazoa</taxon>
        <taxon>Chordata</taxon>
        <taxon>Craniata</taxon>
        <taxon>Vertebrata</taxon>
        <taxon>Euteleostomi</taxon>
        <taxon>Mammalia</taxon>
        <taxon>Eutheria</taxon>
        <taxon>Laurasiatheria</taxon>
        <taxon>Artiodactyla</taxon>
        <taxon>Ruminantia</taxon>
        <taxon>Pecora</taxon>
        <taxon>Cervidae</taxon>
        <taxon>Odocoileinae</taxon>
        <taxon>Rangifer</taxon>
    </lineage>
</organism>
<gene>
    <name evidence="1" type="ORF">MRATA1EN22A_LOCUS19028</name>
</gene>
<proteinExistence type="predicted"/>
<dbReference type="Proteomes" id="UP001162501">
    <property type="component" value="Chromosome 3"/>
</dbReference>